<protein>
    <submittedName>
        <fullName evidence="3">Glycosyl transferase family 2</fullName>
    </submittedName>
</protein>
<accession>A0A542YMT5</accession>
<dbReference type="EMBL" id="VFOP01000001">
    <property type="protein sequence ID" value="TQL49403.1"/>
    <property type="molecule type" value="Genomic_DNA"/>
</dbReference>
<dbReference type="RefSeq" id="WP_141783666.1">
    <property type="nucleotide sequence ID" value="NZ_BAAAIK010000003.1"/>
</dbReference>
<name>A0A542YMT5_9MICO</name>
<dbReference type="InterPro" id="IPR050834">
    <property type="entry name" value="Glycosyltransf_2"/>
</dbReference>
<dbReference type="Gene3D" id="3.90.550.10">
    <property type="entry name" value="Spore Coat Polysaccharide Biosynthesis Protein SpsA, Chain A"/>
    <property type="match status" value="1"/>
</dbReference>
<evidence type="ECO:0000313" key="3">
    <source>
        <dbReference type="EMBL" id="TQL49403.1"/>
    </source>
</evidence>
<dbReference type="CDD" id="cd00761">
    <property type="entry name" value="Glyco_tranf_GTA_type"/>
    <property type="match status" value="1"/>
</dbReference>
<evidence type="ECO:0000259" key="2">
    <source>
        <dbReference type="Pfam" id="PF00535"/>
    </source>
</evidence>
<feature type="region of interest" description="Disordered" evidence="1">
    <location>
        <begin position="840"/>
        <end position="865"/>
    </location>
</feature>
<keyword evidence="4" id="KW-1185">Reference proteome</keyword>
<dbReference type="SUPFAM" id="SSF53448">
    <property type="entry name" value="Nucleotide-diphospho-sugar transferases"/>
    <property type="match status" value="1"/>
</dbReference>
<proteinExistence type="predicted"/>
<dbReference type="OrthoDB" id="8549922at2"/>
<dbReference type="PANTHER" id="PTHR43685:SF2">
    <property type="entry name" value="GLYCOSYLTRANSFERASE 2-LIKE DOMAIN-CONTAINING PROTEIN"/>
    <property type="match status" value="1"/>
</dbReference>
<feature type="region of interest" description="Disordered" evidence="1">
    <location>
        <begin position="969"/>
        <end position="989"/>
    </location>
</feature>
<reference evidence="3 4" key="1">
    <citation type="submission" date="2019-06" db="EMBL/GenBank/DDBJ databases">
        <title>Sequencing the genomes of 1000 actinobacteria strains.</title>
        <authorList>
            <person name="Klenk H.-P."/>
        </authorList>
    </citation>
    <scope>NUCLEOTIDE SEQUENCE [LARGE SCALE GENOMIC DNA]</scope>
    <source>
        <strain evidence="3 4">DSM 12335</strain>
    </source>
</reference>
<dbReference type="PANTHER" id="PTHR43685">
    <property type="entry name" value="GLYCOSYLTRANSFERASE"/>
    <property type="match status" value="1"/>
</dbReference>
<dbReference type="InterPro" id="IPR029044">
    <property type="entry name" value="Nucleotide-diphossugar_trans"/>
</dbReference>
<dbReference type="SUPFAM" id="SSF53756">
    <property type="entry name" value="UDP-Glycosyltransferase/glycogen phosphorylase"/>
    <property type="match status" value="1"/>
</dbReference>
<gene>
    <name evidence="3" type="ORF">FB467_0473</name>
</gene>
<organism evidence="3 4">
    <name type="scientific">Ornithinicoccus hortensis</name>
    <dbReference type="NCBI Taxonomy" id="82346"/>
    <lineage>
        <taxon>Bacteria</taxon>
        <taxon>Bacillati</taxon>
        <taxon>Actinomycetota</taxon>
        <taxon>Actinomycetes</taxon>
        <taxon>Micrococcales</taxon>
        <taxon>Intrasporangiaceae</taxon>
        <taxon>Ornithinicoccus</taxon>
    </lineage>
</organism>
<dbReference type="GO" id="GO:0016740">
    <property type="term" value="F:transferase activity"/>
    <property type="evidence" value="ECO:0007669"/>
    <property type="project" value="UniProtKB-KW"/>
</dbReference>
<sequence>MSEPRVRPVLATRLQVARDHARFTEQDPNVFVSTALRTKSVHSREILAELAWPGHTPEDLTRWLTGGDPWPVLGPDMAAGWVASYGQVLALQTGLPEERAQGRAALEAVHATGVLAELRPRCLELLLQLRVADRDRTAALDLVGHEAIRPPMAAAVAADLTNPALFPGDGLDEREWLATLHTALEGGDLAPLSLEPQPEGEDLPPFDRLTCPDLEPVPTPARVTVLMSTFRPGPPLLTAVRSLARQTWTDLEILVIDDASGEDYRSVLDRAAALDPRVRVIRKTVNGGTYRARNTGMRQATGRFLTVLDSDDWLHPQAIERSVQLLLAKPGLMATRGQGVRVSEDLELNRPGYLPRVTSAPSLMIRVDPVVDRIGYFDPTSKSADTEYATRIAAAFGGRVRDIPAVMTFLRGGDTLSSSEFSRGWRHGARHAYKCAYRPWHQRIKAGETQPFLDPTGPRLFPEPRRWAKPAAPDLAPPPHFDLCLAGDWRRFGGPQRSMLEELAAARAAGLRVCVMHLEAFRFMTTKDDPLCAAILELVNNGEVEWIHPDDDVDIDVLLIRYPPILQYPPARGRSVVRARQVLIMANQAPLEPDGSDQRYVVSDVTERTRELFGREPLWVPQGPTIRRVLREQDPDVRMTTWDNLGLIDPTQWQVRDRGTPTIGEGPVVIGRYSRDDVLKFAPTLAEIRRGYTFGRGYEIRMMGARSTLRRLAADEGLGLEDLPEEWVVMRHKQIEVTEFLAGLDFFLYLDNPHMHEAFGRTLLEAAASGVLTIAHPKHRDTFGEVLDYALPGEAQALIARYVADPEAYAERVTRTQRLVAEQFGHQRFVARLAELAADRGEPVDRPDPVTETGPREPAGGPLDLRVRPAVQSPARATGPVEVQVADGPWELRTVPIRSVADAEQLDLLAVVHQAGAQEQVRSWLREGLADFGPDGTQGVTERLLAQVPPSVPVVLSVREGVAELLWDEPGDTPATLDPPARTVPTDLPAPQGWRSVAWVARTGPVALRVPAAAGAGSAQSLPAG</sequence>
<feature type="domain" description="Glycosyltransferase 2-like" evidence="2">
    <location>
        <begin position="224"/>
        <end position="328"/>
    </location>
</feature>
<dbReference type="AlphaFoldDB" id="A0A542YMT5"/>
<keyword evidence="3" id="KW-0808">Transferase</keyword>
<evidence type="ECO:0000256" key="1">
    <source>
        <dbReference type="SAM" id="MobiDB-lite"/>
    </source>
</evidence>
<dbReference type="InterPro" id="IPR001173">
    <property type="entry name" value="Glyco_trans_2-like"/>
</dbReference>
<comment type="caution">
    <text evidence="3">The sequence shown here is derived from an EMBL/GenBank/DDBJ whole genome shotgun (WGS) entry which is preliminary data.</text>
</comment>
<dbReference type="Gene3D" id="3.40.50.2000">
    <property type="entry name" value="Glycogen Phosphorylase B"/>
    <property type="match status" value="1"/>
</dbReference>
<feature type="compositionally biased region" description="Basic and acidic residues" evidence="1">
    <location>
        <begin position="840"/>
        <end position="849"/>
    </location>
</feature>
<evidence type="ECO:0000313" key="4">
    <source>
        <dbReference type="Proteomes" id="UP000319516"/>
    </source>
</evidence>
<dbReference type="Proteomes" id="UP000319516">
    <property type="component" value="Unassembled WGS sequence"/>
</dbReference>
<dbReference type="Pfam" id="PF00535">
    <property type="entry name" value="Glycos_transf_2"/>
    <property type="match status" value="1"/>
</dbReference>